<dbReference type="InterPro" id="IPR008983">
    <property type="entry name" value="Tumour_necrosis_fac-like_dom"/>
</dbReference>
<keyword evidence="3" id="KW-1185">Reference proteome</keyword>
<feature type="signal peptide" evidence="1">
    <location>
        <begin position="1"/>
        <end position="20"/>
    </location>
</feature>
<evidence type="ECO:0000256" key="1">
    <source>
        <dbReference type="SAM" id="SignalP"/>
    </source>
</evidence>
<sequence>MTLKKGLLILVFAIPFNLCSQVGIGTSTPDPSSILDINSTDKGLLIPRMSESQRNSITSPVAGLMIYQIDNSPGFYYYNGSGWFSVASSSGDNLGNHTATQTFDLSGQQITNASSMELMGTSTTVFGFNRFDAGDTANDQFRLTANGTTVFGILGDGRVNTRGNILMVNNATVDNIDLSEMIGITGANLGTFSGSTLADGLSVKEALQVLENAVEAVLPSQINDESKTIGKKSQTAAEAEINTPKFSVYREVDLKPEATRSDVVVNFDKVEFDTAGAYISSNNSYKIPFSGTYFIQFQCRMDYSELEGIEEVKNTAYLKLFSNGREISKSPILFTLSGGDAAINLFRSFEEGDLIQAVINIGSRNILITGGPMRNHTTSFSGFMVK</sequence>
<protein>
    <recommendedName>
        <fullName evidence="4">C1q domain-containing protein</fullName>
    </recommendedName>
</protein>
<dbReference type="EMBL" id="JAABOO010000004">
    <property type="protein sequence ID" value="NER15239.1"/>
    <property type="molecule type" value="Genomic_DNA"/>
</dbReference>
<dbReference type="RefSeq" id="WP_163608528.1">
    <property type="nucleotide sequence ID" value="NZ_JAABOO010000004.1"/>
</dbReference>
<feature type="chain" id="PRO_5026922966" description="C1q domain-containing protein" evidence="1">
    <location>
        <begin position="21"/>
        <end position="386"/>
    </location>
</feature>
<organism evidence="2 3">
    <name type="scientific">Leptobacterium flavescens</name>
    <dbReference type="NCBI Taxonomy" id="472055"/>
    <lineage>
        <taxon>Bacteria</taxon>
        <taxon>Pseudomonadati</taxon>
        <taxon>Bacteroidota</taxon>
        <taxon>Flavobacteriia</taxon>
        <taxon>Flavobacteriales</taxon>
        <taxon>Flavobacteriaceae</taxon>
        <taxon>Leptobacterium</taxon>
    </lineage>
</organism>
<keyword evidence="1" id="KW-0732">Signal</keyword>
<dbReference type="SUPFAM" id="SSF49842">
    <property type="entry name" value="TNF-like"/>
    <property type="match status" value="1"/>
</dbReference>
<proteinExistence type="predicted"/>
<evidence type="ECO:0008006" key="4">
    <source>
        <dbReference type="Google" id="ProtNLM"/>
    </source>
</evidence>
<evidence type="ECO:0000313" key="2">
    <source>
        <dbReference type="EMBL" id="NER15239.1"/>
    </source>
</evidence>
<dbReference type="AlphaFoldDB" id="A0A6P0UTS3"/>
<dbReference type="Gene3D" id="2.60.120.40">
    <property type="match status" value="1"/>
</dbReference>
<comment type="caution">
    <text evidence="2">The sequence shown here is derived from an EMBL/GenBank/DDBJ whole genome shotgun (WGS) entry which is preliminary data.</text>
</comment>
<reference evidence="2 3" key="1">
    <citation type="submission" date="2020-01" db="EMBL/GenBank/DDBJ databases">
        <title>Leptobacterium flavescens.</title>
        <authorList>
            <person name="Wang G."/>
        </authorList>
    </citation>
    <scope>NUCLEOTIDE SEQUENCE [LARGE SCALE GENOMIC DNA]</scope>
    <source>
        <strain evidence="2 3">KCTC 22160</strain>
    </source>
</reference>
<name>A0A6P0UTS3_9FLAO</name>
<dbReference type="Proteomes" id="UP000468581">
    <property type="component" value="Unassembled WGS sequence"/>
</dbReference>
<evidence type="ECO:0000313" key="3">
    <source>
        <dbReference type="Proteomes" id="UP000468581"/>
    </source>
</evidence>
<gene>
    <name evidence="2" type="ORF">GWK08_17415</name>
</gene>
<accession>A0A6P0UTS3</accession>